<protein>
    <submittedName>
        <fullName evidence="1">Uncharacterized protein</fullName>
    </submittedName>
</protein>
<dbReference type="STRING" id="139420.A0A371CU09"/>
<keyword evidence="2" id="KW-1185">Reference proteome</keyword>
<sequence>MHAPIHQLASLPLVHRLLPGLKDLGTQYHVGNYVIVRATGERIRKRIRRSSIVQRLPVMRNAMQMKGIVRSRH</sequence>
<evidence type="ECO:0000313" key="1">
    <source>
        <dbReference type="EMBL" id="RDX43773.1"/>
    </source>
</evidence>
<dbReference type="EMBL" id="KZ857460">
    <property type="protein sequence ID" value="RDX43773.1"/>
    <property type="molecule type" value="Genomic_DNA"/>
</dbReference>
<accession>A0A371CU09</accession>
<proteinExistence type="predicted"/>
<dbReference type="AlphaFoldDB" id="A0A371CU09"/>
<reference evidence="1 2" key="1">
    <citation type="journal article" date="2018" name="Biotechnol. Biofuels">
        <title>Integrative visual omics of the white-rot fungus Polyporus brumalis exposes the biotechnological potential of its oxidative enzymes for delignifying raw plant biomass.</title>
        <authorList>
            <person name="Miyauchi S."/>
            <person name="Rancon A."/>
            <person name="Drula E."/>
            <person name="Hage H."/>
            <person name="Chaduli D."/>
            <person name="Favel A."/>
            <person name="Grisel S."/>
            <person name="Henrissat B."/>
            <person name="Herpoel-Gimbert I."/>
            <person name="Ruiz-Duenas F.J."/>
            <person name="Chevret D."/>
            <person name="Hainaut M."/>
            <person name="Lin J."/>
            <person name="Wang M."/>
            <person name="Pangilinan J."/>
            <person name="Lipzen A."/>
            <person name="Lesage-Meessen L."/>
            <person name="Navarro D."/>
            <person name="Riley R."/>
            <person name="Grigoriev I.V."/>
            <person name="Zhou S."/>
            <person name="Raouche S."/>
            <person name="Rosso M.N."/>
        </authorList>
    </citation>
    <scope>NUCLEOTIDE SEQUENCE [LARGE SCALE GENOMIC DNA]</scope>
    <source>
        <strain evidence="1 2">BRFM 1820</strain>
    </source>
</reference>
<gene>
    <name evidence="1" type="ORF">OH76DRAFT_1409876</name>
</gene>
<feature type="non-terminal residue" evidence="1">
    <location>
        <position position="73"/>
    </location>
</feature>
<organism evidence="1 2">
    <name type="scientific">Lentinus brumalis</name>
    <dbReference type="NCBI Taxonomy" id="2498619"/>
    <lineage>
        <taxon>Eukaryota</taxon>
        <taxon>Fungi</taxon>
        <taxon>Dikarya</taxon>
        <taxon>Basidiomycota</taxon>
        <taxon>Agaricomycotina</taxon>
        <taxon>Agaricomycetes</taxon>
        <taxon>Polyporales</taxon>
        <taxon>Polyporaceae</taxon>
        <taxon>Lentinus</taxon>
    </lineage>
</organism>
<dbReference type="Proteomes" id="UP000256964">
    <property type="component" value="Unassembled WGS sequence"/>
</dbReference>
<dbReference type="OrthoDB" id="5973539at2759"/>
<evidence type="ECO:0000313" key="2">
    <source>
        <dbReference type="Proteomes" id="UP000256964"/>
    </source>
</evidence>
<name>A0A371CU09_9APHY</name>